<organism evidence="2">
    <name type="scientific">Alexandrium monilatum</name>
    <dbReference type="NCBI Taxonomy" id="311494"/>
    <lineage>
        <taxon>Eukaryota</taxon>
        <taxon>Sar</taxon>
        <taxon>Alveolata</taxon>
        <taxon>Dinophyceae</taxon>
        <taxon>Gonyaulacales</taxon>
        <taxon>Pyrocystaceae</taxon>
        <taxon>Alexandrium</taxon>
    </lineage>
</organism>
<name>A0A7S4Q2X0_9DINO</name>
<dbReference type="EMBL" id="HBNR01015570">
    <property type="protein sequence ID" value="CAE4570584.1"/>
    <property type="molecule type" value="Transcribed_RNA"/>
</dbReference>
<feature type="region of interest" description="Disordered" evidence="1">
    <location>
        <begin position="197"/>
        <end position="229"/>
    </location>
</feature>
<accession>A0A7S4Q2X0</accession>
<feature type="region of interest" description="Disordered" evidence="1">
    <location>
        <begin position="120"/>
        <end position="149"/>
    </location>
</feature>
<proteinExistence type="predicted"/>
<evidence type="ECO:0000313" key="2">
    <source>
        <dbReference type="EMBL" id="CAE4570584.1"/>
    </source>
</evidence>
<reference evidence="2" key="1">
    <citation type="submission" date="2021-01" db="EMBL/GenBank/DDBJ databases">
        <authorList>
            <person name="Corre E."/>
            <person name="Pelletier E."/>
            <person name="Niang G."/>
            <person name="Scheremetjew M."/>
            <person name="Finn R."/>
            <person name="Kale V."/>
            <person name="Holt S."/>
            <person name="Cochrane G."/>
            <person name="Meng A."/>
            <person name="Brown T."/>
            <person name="Cohen L."/>
        </authorList>
    </citation>
    <scope>NUCLEOTIDE SEQUENCE</scope>
    <source>
        <strain evidence="2">CCMP3105</strain>
    </source>
</reference>
<gene>
    <name evidence="2" type="ORF">AMON00008_LOCUS10203</name>
</gene>
<feature type="region of interest" description="Disordered" evidence="1">
    <location>
        <begin position="237"/>
        <end position="256"/>
    </location>
</feature>
<evidence type="ECO:0000256" key="1">
    <source>
        <dbReference type="SAM" id="MobiDB-lite"/>
    </source>
</evidence>
<sequence length="380" mass="40768">MDYDAGGHNSWCVGSSVEVFSSNDRRWHIGWVVEEDPGGFLRVLLDDQSTERLRRDDAKLAPVGTSINWLPPQSELVSGGRTVPSVIMHQPSGRQCASLEEAWSAHFDTLHRSRAQMSPSLHGSLTARGDPESNGLQVAGAQSGSHLPEERARYGEAPLPASQEGQLEWYKAEVARLTTLLAERDRTERSLRAELKEAREELESRCPGAVSPSLSRSAPSVPRSWQPHRQDTIAEARAEGPGASGSAHFGSGRSGEKPVEIRIAVPRAMTPDELLEEAACREEPRTVPPVRSVRSLAAHAVVRMPSAPHPLTSHGGLAVAVAGSPHSVLIQGSSQAPQPVSTMHSAAHGSGAATRMLTAQSARAPSTVTTGVHKVISFRR</sequence>
<feature type="compositionally biased region" description="Polar residues" evidence="1">
    <location>
        <begin position="134"/>
        <end position="145"/>
    </location>
</feature>
<protein>
    <submittedName>
        <fullName evidence="2">Uncharacterized protein</fullName>
    </submittedName>
</protein>
<dbReference type="AlphaFoldDB" id="A0A7S4Q2X0"/>